<dbReference type="GO" id="GO:0004518">
    <property type="term" value="F:nuclease activity"/>
    <property type="evidence" value="ECO:0007669"/>
    <property type="project" value="UniProtKB-KW"/>
</dbReference>
<keyword evidence="8" id="KW-0067">ATP-binding</keyword>
<reference evidence="12 13" key="1">
    <citation type="journal article" date="2014" name="Int. J. Syst. Evol. Microbiol.">
        <title>Nitrososphaera viennensis gen. nov., sp. nov., an aerobic and mesophilic, ammonia-oxidizing archaeon from soil and a member of the archaeal phylum Thaumarchaeota.</title>
        <authorList>
            <person name="Stieglmeier M."/>
            <person name="Klingl A."/>
            <person name="Alves R.J."/>
            <person name="Rittmann S.K."/>
            <person name="Melcher M."/>
            <person name="Leisch N."/>
            <person name="Schleper C."/>
        </authorList>
    </citation>
    <scope>NUCLEOTIDE SEQUENCE [LARGE SCALE GENOMIC DNA]</scope>
    <source>
        <strain evidence="12">EN76</strain>
    </source>
</reference>
<dbReference type="PROSITE" id="PS51643">
    <property type="entry name" value="HD_CAS3"/>
    <property type="match status" value="1"/>
</dbReference>
<protein>
    <submittedName>
        <fullName evidence="12">Putative CRISPR-associated helicase and HD nuclease Cas3</fullName>
    </submittedName>
</protein>
<organism evidence="12 13">
    <name type="scientific">Nitrososphaera viennensis EN76</name>
    <dbReference type="NCBI Taxonomy" id="926571"/>
    <lineage>
        <taxon>Archaea</taxon>
        <taxon>Nitrososphaerota</taxon>
        <taxon>Nitrososphaeria</taxon>
        <taxon>Nitrososphaerales</taxon>
        <taxon>Nitrososphaeraceae</taxon>
        <taxon>Nitrososphaera</taxon>
    </lineage>
</organism>
<feature type="domain" description="Helicase ATP-binding" evidence="10">
    <location>
        <begin position="253"/>
        <end position="434"/>
    </location>
</feature>
<dbReference type="PROSITE" id="PS51192">
    <property type="entry name" value="HELICASE_ATP_BIND_1"/>
    <property type="match status" value="1"/>
</dbReference>
<keyword evidence="5" id="KW-0547">Nucleotide-binding</keyword>
<dbReference type="InterPro" id="IPR014001">
    <property type="entry name" value="Helicase_ATP-bd"/>
</dbReference>
<dbReference type="HOGENOM" id="CLU_010123_1_1_2"/>
<keyword evidence="13" id="KW-1185">Reference proteome</keyword>
<evidence type="ECO:0000256" key="7">
    <source>
        <dbReference type="ARBA" id="ARBA00022806"/>
    </source>
</evidence>
<dbReference type="SMART" id="SM00487">
    <property type="entry name" value="DEXDc"/>
    <property type="match status" value="1"/>
</dbReference>
<dbReference type="STRING" id="926571.NVIE_017340"/>
<gene>
    <name evidence="12" type="primary">cas3-1</name>
    <name evidence="12" type="ORF">NVIE_017340</name>
</gene>
<dbReference type="NCBIfam" id="TIGR01596">
    <property type="entry name" value="cas3_HD"/>
    <property type="match status" value="1"/>
</dbReference>
<dbReference type="GO" id="GO:0004386">
    <property type="term" value="F:helicase activity"/>
    <property type="evidence" value="ECO:0007669"/>
    <property type="project" value="UniProtKB-KW"/>
</dbReference>
<dbReference type="InterPro" id="IPR038257">
    <property type="entry name" value="CRISPR-assoc_Cas3_HD_sf"/>
</dbReference>
<dbReference type="RefSeq" id="WP_075054871.1">
    <property type="nucleotide sequence ID" value="NZ_CP007536.1"/>
</dbReference>
<sequence>MSAYIDFLSHPGKPLDEHLTKVATAAEGIMRQTNFASSRLAYYAGLLHDIGKLNPFYQELFHAAPDRQKSLESELESKYERQHSVFSAWAAEKLLCKELDPNRLQLVLCTIAAHHSYLSNEVSSEKITDRGKRAKKGLLENLAQFRKTMPASEHFGNLDWEHCLAEFALPMDFQLKLKSKSGDATRDFVEAEVVFSSLLQADRGSFSERQDIKYDLHMDTGKLVRAESPLSRLRTGFQQWFAGVHDTSAPISVLNAPTGMGKTKVFLDLINEYAGKHGVSRVMYFSPLLALTEDFESKVAQVLGPKALDDILVYNHLFTGSLSDKQENRVLESLGYNFDNESFNSKFVISTTQRLLMILYFNAVADKMKLASLRNSLLIVDEIQVVPKFMLPNLVEMLRVICREMNAKVLLVSATIPYELSSNVPINRVPPALLREYHHLTMKKISFVPRFKPPAGTNGKKVLVMANTRKKAKQIFDGIKKDDTDSLLYVTSGIRKKDRSNTIKLIHESKKGMLVVSTQVLEAGVDVSFAEVYREVAPLDSIVQVMGRLNREGDDENPVLYIFQPDQDHRPYSELEYQESLKVLKKVRNSKELYGKLDGYYEQVSAKNLRNADRMAELERLVGDMDFEGVSSFVNNHVFTEEEGHSMIVPDTEQDLQDILAKLKSMQKFDKQSFKAYSALTANLPGSAHKEIKDYLDSDLLERGILLPRPGSLKEVYDPEVGLDKWIK</sequence>
<evidence type="ECO:0000259" key="10">
    <source>
        <dbReference type="PROSITE" id="PS51192"/>
    </source>
</evidence>
<keyword evidence="4" id="KW-0479">Metal-binding</keyword>
<dbReference type="InterPro" id="IPR054712">
    <property type="entry name" value="Cas3-like_dom"/>
</dbReference>
<dbReference type="GO" id="GO:0140097">
    <property type="term" value="F:catalytic activity, acting on DNA"/>
    <property type="evidence" value="ECO:0007669"/>
    <property type="project" value="UniProtKB-ARBA"/>
</dbReference>
<dbReference type="InterPro" id="IPR006474">
    <property type="entry name" value="Helicase_Cas3_CRISPR-ass_core"/>
</dbReference>
<evidence type="ECO:0000256" key="1">
    <source>
        <dbReference type="ARBA" id="ARBA00006847"/>
    </source>
</evidence>
<accession>A0A060HLA6</accession>
<keyword evidence="6" id="KW-0378">Hydrolase</keyword>
<comment type="similarity">
    <text evidence="1">In the N-terminal section; belongs to the CRISPR-associated nuclease Cas3-HD family.</text>
</comment>
<dbReference type="InterPro" id="IPR011545">
    <property type="entry name" value="DEAD/DEAH_box_helicase_dom"/>
</dbReference>
<dbReference type="SUPFAM" id="SSF52540">
    <property type="entry name" value="P-loop containing nucleoside triphosphate hydrolases"/>
    <property type="match status" value="1"/>
</dbReference>
<dbReference type="SUPFAM" id="SSF109604">
    <property type="entry name" value="HD-domain/PDEase-like"/>
    <property type="match status" value="1"/>
</dbReference>
<proteinExistence type="inferred from homology"/>
<keyword evidence="7" id="KW-0347">Helicase</keyword>
<dbReference type="OrthoDB" id="43851at2157"/>
<dbReference type="GO" id="GO:0051607">
    <property type="term" value="P:defense response to virus"/>
    <property type="evidence" value="ECO:0007669"/>
    <property type="project" value="UniProtKB-KW"/>
</dbReference>
<keyword evidence="9" id="KW-0051">Antiviral defense</keyword>
<dbReference type="Gene3D" id="3.40.50.300">
    <property type="entry name" value="P-loop containing nucleotide triphosphate hydrolases"/>
    <property type="match status" value="2"/>
</dbReference>
<dbReference type="Pfam" id="PF22590">
    <property type="entry name" value="Cas3-like_C_2"/>
    <property type="match status" value="1"/>
</dbReference>
<evidence type="ECO:0000256" key="2">
    <source>
        <dbReference type="ARBA" id="ARBA00009046"/>
    </source>
</evidence>
<evidence type="ECO:0000256" key="8">
    <source>
        <dbReference type="ARBA" id="ARBA00022840"/>
    </source>
</evidence>
<dbReference type="KEGG" id="nvn:NVIE_017340"/>
<dbReference type="GO" id="GO:0003676">
    <property type="term" value="F:nucleic acid binding"/>
    <property type="evidence" value="ECO:0007669"/>
    <property type="project" value="InterPro"/>
</dbReference>
<dbReference type="Proteomes" id="UP000027093">
    <property type="component" value="Chromosome"/>
</dbReference>
<evidence type="ECO:0000313" key="12">
    <source>
        <dbReference type="EMBL" id="AIC15995.1"/>
    </source>
</evidence>
<evidence type="ECO:0000256" key="4">
    <source>
        <dbReference type="ARBA" id="ARBA00022723"/>
    </source>
</evidence>
<evidence type="ECO:0000256" key="6">
    <source>
        <dbReference type="ARBA" id="ARBA00022801"/>
    </source>
</evidence>
<dbReference type="CDD" id="cd09641">
    <property type="entry name" value="Cas3''_I"/>
    <property type="match status" value="1"/>
</dbReference>
<dbReference type="GO" id="GO:0016787">
    <property type="term" value="F:hydrolase activity"/>
    <property type="evidence" value="ECO:0007669"/>
    <property type="project" value="UniProtKB-KW"/>
</dbReference>
<evidence type="ECO:0000259" key="11">
    <source>
        <dbReference type="PROSITE" id="PS51643"/>
    </source>
</evidence>
<evidence type="ECO:0000256" key="9">
    <source>
        <dbReference type="ARBA" id="ARBA00023118"/>
    </source>
</evidence>
<dbReference type="Pfam" id="PF18019">
    <property type="entry name" value="Cas3_HD"/>
    <property type="match status" value="1"/>
</dbReference>
<dbReference type="InterPro" id="IPR006483">
    <property type="entry name" value="CRISPR-assoc_Cas3_HD"/>
</dbReference>
<evidence type="ECO:0000256" key="5">
    <source>
        <dbReference type="ARBA" id="ARBA00022741"/>
    </source>
</evidence>
<evidence type="ECO:0000256" key="3">
    <source>
        <dbReference type="ARBA" id="ARBA00022722"/>
    </source>
</evidence>
<dbReference type="InterPro" id="IPR027417">
    <property type="entry name" value="P-loop_NTPase"/>
</dbReference>
<keyword evidence="3" id="KW-0540">Nuclease</keyword>
<dbReference type="NCBIfam" id="TIGR01587">
    <property type="entry name" value="cas3_core"/>
    <property type="match status" value="1"/>
</dbReference>
<dbReference type="AlphaFoldDB" id="A0A060HLA6"/>
<name>A0A060HLA6_9ARCH</name>
<dbReference type="GO" id="GO:0046872">
    <property type="term" value="F:metal ion binding"/>
    <property type="evidence" value="ECO:0007669"/>
    <property type="project" value="UniProtKB-KW"/>
</dbReference>
<dbReference type="Gene3D" id="1.10.3210.30">
    <property type="match status" value="1"/>
</dbReference>
<dbReference type="GO" id="GO:0005524">
    <property type="term" value="F:ATP binding"/>
    <property type="evidence" value="ECO:0007669"/>
    <property type="project" value="UniProtKB-KW"/>
</dbReference>
<feature type="domain" description="HD Cas3-type" evidence="11">
    <location>
        <begin position="8"/>
        <end position="207"/>
    </location>
</feature>
<dbReference type="Pfam" id="PF00270">
    <property type="entry name" value="DEAD"/>
    <property type="match status" value="1"/>
</dbReference>
<comment type="similarity">
    <text evidence="2">In the central section; belongs to the CRISPR-associated helicase Cas3 family.</text>
</comment>
<evidence type="ECO:0000313" key="13">
    <source>
        <dbReference type="Proteomes" id="UP000027093"/>
    </source>
</evidence>
<dbReference type="EMBL" id="CP007536">
    <property type="protein sequence ID" value="AIC15995.1"/>
    <property type="molecule type" value="Genomic_DNA"/>
</dbReference>
<dbReference type="GeneID" id="74947001"/>